<dbReference type="Proteomes" id="UP000034683">
    <property type="component" value="Unassembled WGS sequence"/>
</dbReference>
<organism evidence="1 2">
    <name type="scientific">Candidatus Nomurabacteria bacterium GW2011_GWA2_35_80</name>
    <dbReference type="NCBI Taxonomy" id="1618733"/>
    <lineage>
        <taxon>Bacteria</taxon>
        <taxon>Candidatus Nomuraibacteriota</taxon>
    </lineage>
</organism>
<dbReference type="PATRIC" id="fig|1618733.3.peg.361"/>
<evidence type="ECO:0000313" key="1">
    <source>
        <dbReference type="EMBL" id="KKP87898.1"/>
    </source>
</evidence>
<dbReference type="AlphaFoldDB" id="A0A0G0D3I0"/>
<name>A0A0G0D3I0_9BACT</name>
<dbReference type="EMBL" id="LBRA01000019">
    <property type="protein sequence ID" value="KKP87898.1"/>
    <property type="molecule type" value="Genomic_DNA"/>
</dbReference>
<proteinExistence type="predicted"/>
<accession>A0A0G0D3I0</accession>
<sequence>MGKDSVVEEAPIYCGAKDERLWFFDDEHHKWKYQRLIEEFDYNVMNSLVALGIGENRCPTEAQWTEFCLISGIILATTDNTTVVAPKKASLKDVGECSWHQMWSFLGNYPQKTEKKFGEGFIGALMRIFIPRHHSVDGPDRPYNQSFFVTRWNNYNHYPDWFNDKVGNIRLYHLQRGKEVFETFSEETKKEIILVAKIIPPILKDVNLIIKE</sequence>
<evidence type="ECO:0000313" key="2">
    <source>
        <dbReference type="Proteomes" id="UP000034683"/>
    </source>
</evidence>
<gene>
    <name evidence="1" type="ORF">UR92_C0019G0001</name>
</gene>
<comment type="caution">
    <text evidence="1">The sequence shown here is derived from an EMBL/GenBank/DDBJ whole genome shotgun (WGS) entry which is preliminary data.</text>
</comment>
<protein>
    <submittedName>
        <fullName evidence="1">Uncharacterized protein</fullName>
    </submittedName>
</protein>
<reference evidence="1 2" key="1">
    <citation type="journal article" date="2015" name="Nature">
        <title>rRNA introns, odd ribosomes, and small enigmatic genomes across a large radiation of phyla.</title>
        <authorList>
            <person name="Brown C.T."/>
            <person name="Hug L.A."/>
            <person name="Thomas B.C."/>
            <person name="Sharon I."/>
            <person name="Castelle C.J."/>
            <person name="Singh A."/>
            <person name="Wilkins M.J."/>
            <person name="Williams K.H."/>
            <person name="Banfield J.F."/>
        </authorList>
    </citation>
    <scope>NUCLEOTIDE SEQUENCE [LARGE SCALE GENOMIC DNA]</scope>
</reference>